<dbReference type="GO" id="GO:0016887">
    <property type="term" value="F:ATP hydrolysis activity"/>
    <property type="evidence" value="ECO:0007669"/>
    <property type="project" value="InterPro"/>
</dbReference>
<accession>A0A2S0KKC8</accession>
<dbReference type="PANTHER" id="PTHR41259:SF1">
    <property type="entry name" value="DOUBLE-STRAND BREAK REPAIR RAD50 ATPASE, PUTATIVE-RELATED"/>
    <property type="match status" value="1"/>
</dbReference>
<proteinExistence type="predicted"/>
<dbReference type="PANTHER" id="PTHR41259">
    <property type="entry name" value="DOUBLE-STRAND BREAK REPAIR RAD50 ATPASE, PUTATIVE-RELATED"/>
    <property type="match status" value="1"/>
</dbReference>
<dbReference type="AlphaFoldDB" id="A0A2S0KKC8"/>
<dbReference type="GO" id="GO:0006302">
    <property type="term" value="P:double-strand break repair"/>
    <property type="evidence" value="ECO:0007669"/>
    <property type="project" value="InterPro"/>
</dbReference>
<feature type="domain" description="Rad50/SbcC-type AAA" evidence="2">
    <location>
        <begin position="2"/>
        <end position="44"/>
    </location>
</feature>
<dbReference type="SUPFAM" id="SSF52540">
    <property type="entry name" value="P-loop containing nucleoside triphosphate hydrolases"/>
    <property type="match status" value="1"/>
</dbReference>
<feature type="coiled-coil region" evidence="1">
    <location>
        <begin position="554"/>
        <end position="613"/>
    </location>
</feature>
<dbReference type="Pfam" id="PF13476">
    <property type="entry name" value="AAA_23"/>
    <property type="match status" value="1"/>
</dbReference>
<reference evidence="3 4" key="1">
    <citation type="submission" date="2018-03" db="EMBL/GenBank/DDBJ databases">
        <title>Characteristics and genome of n-alkane degrading marine bacteria Gordonia iterans isolated from crude oil contaminated in Tae-an, South Korea.</title>
        <authorList>
            <person name="Lee S.-S."/>
            <person name="Kim H."/>
        </authorList>
    </citation>
    <scope>NUCLEOTIDE SEQUENCE [LARGE SCALE GENOMIC DNA]</scope>
    <source>
        <strain evidence="3 4">Co17</strain>
    </source>
</reference>
<feature type="coiled-coil region" evidence="1">
    <location>
        <begin position="255"/>
        <end position="351"/>
    </location>
</feature>
<dbReference type="OrthoDB" id="3177877at2"/>
<sequence length="865" mass="93215">MQLKDFRGIAEREVRFADAGITVVEGSNEAGKSSMMDAFDLLLRVRADSKSAEVRAVQPAGRDVGSEVTAEISCGPYRFTYFKRYNRRPETTLTITEPRREQLTGREAHERVVAIQNETLDKTLFQALRLSQTEAPDLGALTDSSALARALDRVATPSAGEVSADGDAEGQALIDAAAAEYQRYFTLKSGRPAGELAAAVKKAEAARADVDTRLARLKSAEDAAADLPGVERAVSEAIDAEVHAAEEFSDAGRRLAEAEAVQASLREAVAQAAERESALRHAERDRVERDAAQRRLATLEQLISEDTARGADLERAASRTDAEASGLQEQLAGSLRELERIRTELAAAETAERLRADRARIAQIDQTLATVSELLAERAEATAAVEGNPVTAQDVSLAARLDKRIAATQAAIDAVAATVEVTRTGDGEVSVDGRAVDSAETFAAVGESVITASGVRVVVRGVADAQARADELTALRAQERDLLERCGVTELDRVAVRAAERGAAQRRLDAVDAAVRRTLGTATPEQLSAERAALEAALPDDPAGEPDTGRHPAVESLRSAEREAMDQLSRAERAVFAKRSEAADLRAQAQAQAAAIERARSDARAQRAALLEQRSRISDEALDGAVALAREDHERAAAVVVERRRESEKTDLAALHASCAEAEQALDRIRGRLAELRERRAALRDRLEQCREENRMDDLAQARAAAHAAESELARVRERAAGARLLYETLTAKRTESRSRYVAPFTRRLEELAAPVFGESVRFEVDDDFTIVSRTLDDVTVDVKQLSGGAREQLGLIARLACAMIVDRSDGVPVILDDALGYSDPERLASMARVLGGAADDAQIIVLTCMPDRYAAVPEATVVEV</sequence>
<evidence type="ECO:0000256" key="1">
    <source>
        <dbReference type="SAM" id="Coils"/>
    </source>
</evidence>
<dbReference type="EMBL" id="CP027433">
    <property type="protein sequence ID" value="AVM02091.1"/>
    <property type="molecule type" value="Genomic_DNA"/>
</dbReference>
<dbReference type="Proteomes" id="UP000239814">
    <property type="component" value="Chromosome"/>
</dbReference>
<keyword evidence="1" id="KW-0175">Coiled coil</keyword>
<dbReference type="KEGG" id="git:C6V83_07490"/>
<protein>
    <recommendedName>
        <fullName evidence="2">Rad50/SbcC-type AAA domain-containing protein</fullName>
    </recommendedName>
</protein>
<dbReference type="InterPro" id="IPR038729">
    <property type="entry name" value="Rad50/SbcC_AAA"/>
</dbReference>
<dbReference type="Gene3D" id="3.40.50.300">
    <property type="entry name" value="P-loop containing nucleotide triphosphate hydrolases"/>
    <property type="match status" value="2"/>
</dbReference>
<evidence type="ECO:0000313" key="3">
    <source>
        <dbReference type="EMBL" id="AVM02091.1"/>
    </source>
</evidence>
<name>A0A2S0KKC8_9ACTN</name>
<keyword evidence="4" id="KW-1185">Reference proteome</keyword>
<gene>
    <name evidence="3" type="ORF">C6V83_07490</name>
</gene>
<organism evidence="3 4">
    <name type="scientific">Gordonia iterans</name>
    <dbReference type="NCBI Taxonomy" id="1004901"/>
    <lineage>
        <taxon>Bacteria</taxon>
        <taxon>Bacillati</taxon>
        <taxon>Actinomycetota</taxon>
        <taxon>Actinomycetes</taxon>
        <taxon>Mycobacteriales</taxon>
        <taxon>Gordoniaceae</taxon>
        <taxon>Gordonia</taxon>
    </lineage>
</organism>
<dbReference type="InterPro" id="IPR027417">
    <property type="entry name" value="P-loop_NTPase"/>
</dbReference>
<evidence type="ECO:0000313" key="4">
    <source>
        <dbReference type="Proteomes" id="UP000239814"/>
    </source>
</evidence>
<feature type="coiled-coil region" evidence="1">
    <location>
        <begin position="652"/>
        <end position="719"/>
    </location>
</feature>
<evidence type="ECO:0000259" key="2">
    <source>
        <dbReference type="Pfam" id="PF13476"/>
    </source>
</evidence>